<feature type="transmembrane region" description="Helical" evidence="5">
    <location>
        <begin position="73"/>
        <end position="91"/>
    </location>
</feature>
<evidence type="ECO:0000313" key="6">
    <source>
        <dbReference type="EMBL" id="MBL3658531.1"/>
    </source>
</evidence>
<reference evidence="6" key="1">
    <citation type="submission" date="2021-01" db="EMBL/GenBank/DDBJ databases">
        <title>Fulvivirga kasyanovii gen. nov., sp nov., a novel member of the phylum Bacteroidetes isolated from seawater in a mussel farm.</title>
        <authorList>
            <person name="Zhao L.-H."/>
            <person name="Wang Z.-J."/>
        </authorList>
    </citation>
    <scope>NUCLEOTIDE SEQUENCE</scope>
    <source>
        <strain evidence="6">2943</strain>
    </source>
</reference>
<feature type="transmembrane region" description="Helical" evidence="5">
    <location>
        <begin position="7"/>
        <end position="36"/>
    </location>
</feature>
<comment type="subcellular location">
    <subcellularLocation>
        <location evidence="5">Cell membrane</location>
        <topology evidence="5">Multi-pass membrane protein</topology>
    </subcellularLocation>
    <subcellularLocation>
        <location evidence="1">Membrane</location>
        <topology evidence="1">Multi-pass membrane protein</topology>
    </subcellularLocation>
</comment>
<keyword evidence="2 5" id="KW-0812">Transmembrane</keyword>
<accession>A0A937FAU8</accession>
<dbReference type="InterPro" id="IPR051598">
    <property type="entry name" value="TSUP/Inactive_protease-like"/>
</dbReference>
<feature type="transmembrane region" description="Helical" evidence="5">
    <location>
        <begin position="42"/>
        <end position="61"/>
    </location>
</feature>
<name>A0A937FAU8_9BACT</name>
<feature type="transmembrane region" description="Helical" evidence="5">
    <location>
        <begin position="111"/>
        <end position="129"/>
    </location>
</feature>
<keyword evidence="7" id="KW-1185">Reference proteome</keyword>
<gene>
    <name evidence="6" type="ORF">JL102_20430</name>
</gene>
<keyword evidence="4 5" id="KW-0472">Membrane</keyword>
<proteinExistence type="inferred from homology"/>
<feature type="transmembrane region" description="Helical" evidence="5">
    <location>
        <begin position="150"/>
        <end position="179"/>
    </location>
</feature>
<dbReference type="PANTHER" id="PTHR43701:SF2">
    <property type="entry name" value="MEMBRANE TRANSPORTER PROTEIN YJNA-RELATED"/>
    <property type="match status" value="1"/>
</dbReference>
<keyword evidence="5" id="KW-1003">Cell membrane</keyword>
<evidence type="ECO:0000256" key="3">
    <source>
        <dbReference type="ARBA" id="ARBA00022989"/>
    </source>
</evidence>
<evidence type="ECO:0000313" key="7">
    <source>
        <dbReference type="Proteomes" id="UP000659388"/>
    </source>
</evidence>
<feature type="transmembrane region" description="Helical" evidence="5">
    <location>
        <begin position="244"/>
        <end position="262"/>
    </location>
</feature>
<comment type="similarity">
    <text evidence="5">Belongs to the 4-toluene sulfonate uptake permease (TSUP) (TC 2.A.102) family.</text>
</comment>
<dbReference type="Pfam" id="PF01925">
    <property type="entry name" value="TauE"/>
    <property type="match status" value="1"/>
</dbReference>
<evidence type="ECO:0000256" key="5">
    <source>
        <dbReference type="RuleBase" id="RU363041"/>
    </source>
</evidence>
<keyword evidence="3 5" id="KW-1133">Transmembrane helix</keyword>
<feature type="transmembrane region" description="Helical" evidence="5">
    <location>
        <begin position="212"/>
        <end position="232"/>
    </location>
</feature>
<dbReference type="EMBL" id="JAESIY010000013">
    <property type="protein sequence ID" value="MBL3658531.1"/>
    <property type="molecule type" value="Genomic_DNA"/>
</dbReference>
<sequence length="263" mass="27815">MEIFLGYMAAVLIGLSLGLTGGGGSILTVPMLVYILGVNPTLATGYSLFVVGVTAGVGAISAIRKKVLEYKPAILFAVPSIIAVFFTRKFLIPAIPHELGQVFHIAISKDLAIMVLFAILMIAASISMIRSAKSYDVPSARATKPLVLMIVGAVVGFVAGLVGAGGGFLIIPALVLLAGMPMKPAVGTSLLIISSQSLIGFIGDATEQSIDWLFLIEFSLLAIVGIFIGMYWSRKIAAHHLKSIFGWFVLVMGVYILISELLF</sequence>
<evidence type="ECO:0000256" key="4">
    <source>
        <dbReference type="ARBA" id="ARBA00023136"/>
    </source>
</evidence>
<dbReference type="RefSeq" id="WP_202246325.1">
    <property type="nucleotide sequence ID" value="NZ_JAESIY010000013.1"/>
</dbReference>
<protein>
    <recommendedName>
        <fullName evidence="5">Probable membrane transporter protein</fullName>
    </recommendedName>
</protein>
<evidence type="ECO:0000256" key="2">
    <source>
        <dbReference type="ARBA" id="ARBA00022692"/>
    </source>
</evidence>
<organism evidence="6 7">
    <name type="scientific">Fulvivirga sediminis</name>
    <dbReference type="NCBI Taxonomy" id="2803949"/>
    <lineage>
        <taxon>Bacteria</taxon>
        <taxon>Pseudomonadati</taxon>
        <taxon>Bacteroidota</taxon>
        <taxon>Cytophagia</taxon>
        <taxon>Cytophagales</taxon>
        <taxon>Fulvivirgaceae</taxon>
        <taxon>Fulvivirga</taxon>
    </lineage>
</organism>
<dbReference type="GO" id="GO:0005886">
    <property type="term" value="C:plasma membrane"/>
    <property type="evidence" value="ECO:0007669"/>
    <property type="project" value="UniProtKB-SubCell"/>
</dbReference>
<dbReference type="AlphaFoldDB" id="A0A937FAU8"/>
<dbReference type="InterPro" id="IPR002781">
    <property type="entry name" value="TM_pro_TauE-like"/>
</dbReference>
<dbReference type="Proteomes" id="UP000659388">
    <property type="component" value="Unassembled WGS sequence"/>
</dbReference>
<comment type="caution">
    <text evidence="6">The sequence shown here is derived from an EMBL/GenBank/DDBJ whole genome shotgun (WGS) entry which is preliminary data.</text>
</comment>
<dbReference type="PANTHER" id="PTHR43701">
    <property type="entry name" value="MEMBRANE TRANSPORTER PROTEIN MJ0441-RELATED"/>
    <property type="match status" value="1"/>
</dbReference>
<evidence type="ECO:0000256" key="1">
    <source>
        <dbReference type="ARBA" id="ARBA00004141"/>
    </source>
</evidence>